<reference evidence="1 2" key="1">
    <citation type="submission" date="2019-06" db="EMBL/GenBank/DDBJ databases">
        <title>Flavobacteriaceae Paucihalobacterium erythroidium CWB-1, complete genome.</title>
        <authorList>
            <person name="Wu S."/>
        </authorList>
    </citation>
    <scope>NUCLEOTIDE SEQUENCE [LARGE SCALE GENOMIC DNA]</scope>
    <source>
        <strain evidence="1 2">CWB-1</strain>
    </source>
</reference>
<accession>A0A506PFQ8</accession>
<dbReference type="RefSeq" id="WP_140990823.1">
    <property type="nucleotide sequence ID" value="NZ_VHIQ01000006.1"/>
</dbReference>
<protein>
    <submittedName>
        <fullName evidence="1">Bacillithiol system redox-active protein YtxJ</fullName>
    </submittedName>
</protein>
<dbReference type="Gene3D" id="3.40.30.10">
    <property type="entry name" value="Glutaredoxin"/>
    <property type="match status" value="1"/>
</dbReference>
<dbReference type="InterPro" id="IPR022551">
    <property type="entry name" value="BrxC"/>
</dbReference>
<name>A0A506PFQ8_9FLAO</name>
<evidence type="ECO:0000313" key="2">
    <source>
        <dbReference type="Proteomes" id="UP000317332"/>
    </source>
</evidence>
<gene>
    <name evidence="1" type="primary">ytxJ</name>
    <name evidence="1" type="ORF">FJ651_12230</name>
</gene>
<comment type="caution">
    <text evidence="1">The sequence shown here is derived from an EMBL/GenBank/DDBJ whole genome shotgun (WGS) entry which is preliminary data.</text>
</comment>
<dbReference type="Proteomes" id="UP000317332">
    <property type="component" value="Unassembled WGS sequence"/>
</dbReference>
<dbReference type="SUPFAM" id="SSF52833">
    <property type="entry name" value="Thioredoxin-like"/>
    <property type="match status" value="1"/>
</dbReference>
<dbReference type="InterPro" id="IPR036249">
    <property type="entry name" value="Thioredoxin-like_sf"/>
</dbReference>
<dbReference type="AlphaFoldDB" id="A0A506PFQ8"/>
<dbReference type="Pfam" id="PF11009">
    <property type="entry name" value="BrxC"/>
    <property type="match status" value="1"/>
</dbReference>
<dbReference type="OrthoDB" id="677051at2"/>
<dbReference type="NCBIfam" id="TIGR04019">
    <property type="entry name" value="B_thiol_YtxJ"/>
    <property type="match status" value="1"/>
</dbReference>
<evidence type="ECO:0000313" key="1">
    <source>
        <dbReference type="EMBL" id="TPV32328.1"/>
    </source>
</evidence>
<proteinExistence type="predicted"/>
<dbReference type="EMBL" id="VHIQ01000006">
    <property type="protein sequence ID" value="TPV32328.1"/>
    <property type="molecule type" value="Genomic_DNA"/>
</dbReference>
<organism evidence="1 2">
    <name type="scientific">Paucihalobacter ruber</name>
    <dbReference type="NCBI Taxonomy" id="2567861"/>
    <lineage>
        <taxon>Bacteria</taxon>
        <taxon>Pseudomonadati</taxon>
        <taxon>Bacteroidota</taxon>
        <taxon>Flavobacteriia</taxon>
        <taxon>Flavobacteriales</taxon>
        <taxon>Flavobacteriaceae</taxon>
        <taxon>Paucihalobacter</taxon>
    </lineage>
</organism>
<sequence length="128" mass="14571">MGLFNSIFGSGNSGSESQLNWNHLTDLHQLESIKTNSVSKVQLIFKHSTRCGISRMVLSQFEKSYHFNDQAFDLYYLDLLQHRNISNEISESFGVYHQSPQLLIVKNGVVVAHESHGSINDLDLNQYL</sequence>
<keyword evidence="2" id="KW-1185">Reference proteome</keyword>